<dbReference type="CDD" id="cd02201">
    <property type="entry name" value="FtsZ_type1"/>
    <property type="match status" value="1"/>
</dbReference>
<feature type="region of interest" description="Disordered" evidence="6">
    <location>
        <begin position="471"/>
        <end position="490"/>
    </location>
</feature>
<keyword evidence="4 5" id="KW-0131">Cell cycle</keyword>
<dbReference type="GO" id="GO:0005525">
    <property type="term" value="F:GTP binding"/>
    <property type="evidence" value="ECO:0007669"/>
    <property type="project" value="UniProtKB-UniRule"/>
</dbReference>
<dbReference type="PANTHER" id="PTHR30314:SF3">
    <property type="entry name" value="MITOCHONDRIAL DIVISION PROTEIN FSZA"/>
    <property type="match status" value="1"/>
</dbReference>
<name>A0A4Z0VA12_9BACT</name>
<feature type="domain" description="Tubulin/FtsZ GTPase" evidence="7">
    <location>
        <begin position="29"/>
        <end position="217"/>
    </location>
</feature>
<dbReference type="GO" id="GO:0032153">
    <property type="term" value="C:cell division site"/>
    <property type="evidence" value="ECO:0007669"/>
    <property type="project" value="UniProtKB-UniRule"/>
</dbReference>
<dbReference type="InterPro" id="IPR003008">
    <property type="entry name" value="Tubulin_FtsZ_GTPase"/>
</dbReference>
<dbReference type="HAMAP" id="MF_00909">
    <property type="entry name" value="FtsZ"/>
    <property type="match status" value="1"/>
</dbReference>
<comment type="subcellular location">
    <subcellularLocation>
        <location evidence="4">Cytoplasm</location>
    </subcellularLocation>
    <text evidence="4">Assembles at midcell at the inner surface of the cytoplasmic membrane.</text>
</comment>
<proteinExistence type="inferred from homology"/>
<dbReference type="Pfam" id="PF00091">
    <property type="entry name" value="Tubulin"/>
    <property type="match status" value="1"/>
</dbReference>
<feature type="binding site" evidence="4">
    <location>
        <begin position="121"/>
        <end position="123"/>
    </location>
    <ligand>
        <name>GTP</name>
        <dbReference type="ChEBI" id="CHEBI:37565"/>
    </ligand>
</feature>
<dbReference type="InterPro" id="IPR045061">
    <property type="entry name" value="FtsZ/CetZ"/>
</dbReference>
<feature type="compositionally biased region" description="Polar residues" evidence="6">
    <location>
        <begin position="381"/>
        <end position="400"/>
    </location>
</feature>
<dbReference type="SUPFAM" id="SSF55307">
    <property type="entry name" value="Tubulin C-terminal domain-like"/>
    <property type="match status" value="1"/>
</dbReference>
<keyword evidence="4 5" id="KW-0717">Septation</keyword>
<sequence>MEDNNINQNLDDASAFTDARRIAVEDPIIIKAVGVGGGGNNAVSHMFKEGIKNVSFVNINSDEQALRHSDVPNTLRIGDGLGAGNKPEKAKVFAEDATEEISRLFDDDTKMVFVTAGMGGGTGTGAAPVVARVAKERGLLTIGIVTIPFLFEGQVKIKKAIAGADEMAKYVDALLVINNERLTEIYGDLDFMNAFGKADDTLSVAARSISEIITRQGIINLDFNDVDTTLRDGGAAIISTGFGEGEGRVTAAIQDALNSPLLKNRDILGSKKLLFNLYFNPQAQDKFLMSETKELTQFIGQINSSVDVIWGVCPDETIGNQVKITILAAGFEITLRDEENEIINGVNVNPNQGTVIDINPHTGNNVGVGADTAKFQFPQPARSQQSQVGAIQQPQQSQGMRNPMELVPDVRVMEEYGKDKTQIFTGAKERSSAIILGLNQLDDDSICDTLERYPAYKRERRIIDSIRSGAFDSGQQNIPASTGSGKAFSF</sequence>
<dbReference type="InterPro" id="IPR008280">
    <property type="entry name" value="Tub_FtsZ_C"/>
</dbReference>
<feature type="binding site" evidence="4">
    <location>
        <begin position="37"/>
        <end position="41"/>
    </location>
    <ligand>
        <name>GTP</name>
        <dbReference type="ChEBI" id="CHEBI:37565"/>
    </ligand>
</feature>
<dbReference type="InterPro" id="IPR036525">
    <property type="entry name" value="Tubulin/FtsZ_GTPase_sf"/>
</dbReference>
<keyword evidence="3 4" id="KW-0342">GTP-binding</keyword>
<feature type="region of interest" description="Disordered" evidence="6">
    <location>
        <begin position="379"/>
        <end position="400"/>
    </location>
</feature>
<evidence type="ECO:0000256" key="6">
    <source>
        <dbReference type="SAM" id="MobiDB-lite"/>
    </source>
</evidence>
<dbReference type="GO" id="GO:0005737">
    <property type="term" value="C:cytoplasm"/>
    <property type="evidence" value="ECO:0007669"/>
    <property type="project" value="UniProtKB-SubCell"/>
</dbReference>
<dbReference type="SUPFAM" id="SSF52490">
    <property type="entry name" value="Tubulin nucleotide-binding domain-like"/>
    <property type="match status" value="1"/>
</dbReference>
<dbReference type="GO" id="GO:0051258">
    <property type="term" value="P:protein polymerization"/>
    <property type="evidence" value="ECO:0007669"/>
    <property type="project" value="UniProtKB-UniRule"/>
</dbReference>
<gene>
    <name evidence="4 9" type="primary">ftsZ</name>
    <name evidence="9" type="ORF">EZ315_05235</name>
</gene>
<dbReference type="Pfam" id="PF12327">
    <property type="entry name" value="FtsZ_C"/>
    <property type="match status" value="1"/>
</dbReference>
<dbReference type="PROSITE" id="PS01135">
    <property type="entry name" value="FTSZ_2"/>
    <property type="match status" value="1"/>
</dbReference>
<reference evidence="9 10" key="1">
    <citation type="submission" date="2019-02" db="EMBL/GenBank/DDBJ databases">
        <title>Isolation and identification of novel species under the genus Muribaculum.</title>
        <authorList>
            <person name="Miyake S."/>
            <person name="Ding Y."/>
            <person name="Low A."/>
            <person name="Soh M."/>
            <person name="Seedorf H."/>
        </authorList>
    </citation>
    <scope>NUCLEOTIDE SEQUENCE [LARGE SCALE GENOMIC DNA]</scope>
    <source>
        <strain evidence="9 10">TLL-A3</strain>
    </source>
</reference>
<evidence type="ECO:0000313" key="9">
    <source>
        <dbReference type="EMBL" id="TGG40132.1"/>
    </source>
</evidence>
<comment type="function">
    <text evidence="4 5">Essential cell division protein that forms a contractile ring structure (Z ring) at the future cell division site. The regulation of the ring assembly controls the timing and the location of cell division. One of the functions of the FtsZ ring is to recruit other cell division proteins to the septum to produce a new cell wall between the dividing cells. Binds GTP and shows GTPase activity.</text>
</comment>
<feature type="domain" description="Tubulin/FtsZ 2-layer sandwich" evidence="8">
    <location>
        <begin position="219"/>
        <end position="340"/>
    </location>
</feature>
<dbReference type="EMBL" id="SJSA01000001">
    <property type="protein sequence ID" value="TGG40132.1"/>
    <property type="molecule type" value="Genomic_DNA"/>
</dbReference>
<dbReference type="GO" id="GO:0043093">
    <property type="term" value="P:FtsZ-dependent cytokinesis"/>
    <property type="evidence" value="ECO:0007669"/>
    <property type="project" value="UniProtKB-UniRule"/>
</dbReference>
<comment type="similarity">
    <text evidence="1 4 5">Belongs to the FtsZ family.</text>
</comment>
<evidence type="ECO:0000313" key="10">
    <source>
        <dbReference type="Proteomes" id="UP000297635"/>
    </source>
</evidence>
<keyword evidence="4 5" id="KW-0132">Cell division</keyword>
<dbReference type="InterPro" id="IPR020805">
    <property type="entry name" value="Cell_div_FtsZ_CS"/>
</dbReference>
<organism evidence="9 10">
    <name type="scientific">Duncaniella freteri</name>
    <dbReference type="NCBI Taxonomy" id="2530391"/>
    <lineage>
        <taxon>Bacteria</taxon>
        <taxon>Pseudomonadati</taxon>
        <taxon>Bacteroidota</taxon>
        <taxon>Bacteroidia</taxon>
        <taxon>Bacteroidales</taxon>
        <taxon>Muribaculaceae</taxon>
        <taxon>Duncaniella</taxon>
    </lineage>
</organism>
<dbReference type="RefSeq" id="WP_135471148.1">
    <property type="nucleotide sequence ID" value="NZ_CASGTF010000016.1"/>
</dbReference>
<dbReference type="InterPro" id="IPR024757">
    <property type="entry name" value="FtsZ_C"/>
</dbReference>
<dbReference type="PRINTS" id="PR00423">
    <property type="entry name" value="CELLDVISFTSZ"/>
</dbReference>
<dbReference type="Gene3D" id="3.40.50.1440">
    <property type="entry name" value="Tubulin/FtsZ, GTPase domain"/>
    <property type="match status" value="1"/>
</dbReference>
<feature type="binding site" evidence="4">
    <location>
        <position position="152"/>
    </location>
    <ligand>
        <name>GTP</name>
        <dbReference type="ChEBI" id="CHEBI:37565"/>
    </ligand>
</feature>
<evidence type="ECO:0000256" key="3">
    <source>
        <dbReference type="ARBA" id="ARBA00023134"/>
    </source>
</evidence>
<keyword evidence="4" id="KW-0963">Cytoplasm</keyword>
<dbReference type="GO" id="GO:0000917">
    <property type="term" value="P:division septum assembly"/>
    <property type="evidence" value="ECO:0007669"/>
    <property type="project" value="UniProtKB-KW"/>
</dbReference>
<feature type="binding site" evidence="4">
    <location>
        <position position="199"/>
    </location>
    <ligand>
        <name>GTP</name>
        <dbReference type="ChEBI" id="CHEBI:37565"/>
    </ligand>
</feature>
<dbReference type="Proteomes" id="UP000297635">
    <property type="component" value="Unassembled WGS sequence"/>
</dbReference>
<evidence type="ECO:0000256" key="4">
    <source>
        <dbReference type="HAMAP-Rule" id="MF_00909"/>
    </source>
</evidence>
<feature type="binding site" evidence="4">
    <location>
        <position position="156"/>
    </location>
    <ligand>
        <name>GTP</name>
        <dbReference type="ChEBI" id="CHEBI:37565"/>
    </ligand>
</feature>
<evidence type="ECO:0000259" key="8">
    <source>
        <dbReference type="SMART" id="SM00865"/>
    </source>
</evidence>
<evidence type="ECO:0000256" key="2">
    <source>
        <dbReference type="ARBA" id="ARBA00022741"/>
    </source>
</evidence>
<dbReference type="PANTHER" id="PTHR30314">
    <property type="entry name" value="CELL DIVISION PROTEIN FTSZ-RELATED"/>
    <property type="match status" value="1"/>
</dbReference>
<evidence type="ECO:0000256" key="1">
    <source>
        <dbReference type="ARBA" id="ARBA00009690"/>
    </source>
</evidence>
<dbReference type="InterPro" id="IPR018316">
    <property type="entry name" value="Tubulin/FtsZ_2-layer-sand-dom"/>
</dbReference>
<dbReference type="GeneID" id="82149189"/>
<keyword evidence="2 4" id="KW-0547">Nucleotide-binding</keyword>
<evidence type="ECO:0000256" key="5">
    <source>
        <dbReference type="RuleBase" id="RU000631"/>
    </source>
</evidence>
<keyword evidence="10" id="KW-1185">Reference proteome</keyword>
<comment type="subunit">
    <text evidence="4">Homodimer. Polymerizes to form a dynamic ring structure in a strictly GTP-dependent manner. Interacts directly with several other division proteins.</text>
</comment>
<evidence type="ECO:0000259" key="7">
    <source>
        <dbReference type="SMART" id="SM00864"/>
    </source>
</evidence>
<accession>A0A4Z0VA12</accession>
<feature type="compositionally biased region" description="Polar residues" evidence="6">
    <location>
        <begin position="473"/>
        <end position="484"/>
    </location>
</feature>
<dbReference type="AlphaFoldDB" id="A0A4Z0VA12"/>
<dbReference type="SMART" id="SM00865">
    <property type="entry name" value="Tubulin_C"/>
    <property type="match status" value="1"/>
</dbReference>
<dbReference type="InterPro" id="IPR000158">
    <property type="entry name" value="Cell_div_FtsZ"/>
</dbReference>
<dbReference type="GO" id="GO:0003924">
    <property type="term" value="F:GTPase activity"/>
    <property type="evidence" value="ECO:0007669"/>
    <property type="project" value="UniProtKB-UniRule"/>
</dbReference>
<dbReference type="SMART" id="SM00864">
    <property type="entry name" value="Tubulin"/>
    <property type="match status" value="1"/>
</dbReference>
<comment type="caution">
    <text evidence="9">The sequence shown here is derived from an EMBL/GenBank/DDBJ whole genome shotgun (WGS) entry which is preliminary data.</text>
</comment>
<protein>
    <recommendedName>
        <fullName evidence="4 5">Cell division protein FtsZ</fullName>
    </recommendedName>
</protein>